<comment type="caution">
    <text evidence="1">The sequence shown here is derived from an EMBL/GenBank/DDBJ whole genome shotgun (WGS) entry which is preliminary data.</text>
</comment>
<name>A0ABQ5YTA1_9BURK</name>
<evidence type="ECO:0000313" key="1">
    <source>
        <dbReference type="EMBL" id="GLR27728.1"/>
    </source>
</evidence>
<reference evidence="2" key="1">
    <citation type="journal article" date="2019" name="Int. J. Syst. Evol. Microbiol.">
        <title>The Global Catalogue of Microorganisms (GCM) 10K type strain sequencing project: providing services to taxonomists for standard genome sequencing and annotation.</title>
        <authorList>
            <consortium name="The Broad Institute Genomics Platform"/>
            <consortium name="The Broad Institute Genome Sequencing Center for Infectious Disease"/>
            <person name="Wu L."/>
            <person name="Ma J."/>
        </authorList>
    </citation>
    <scope>NUCLEOTIDE SEQUENCE [LARGE SCALE GENOMIC DNA]</scope>
    <source>
        <strain evidence="2">NBRC 105857</strain>
    </source>
</reference>
<accession>A0ABQ5YTA1</accession>
<keyword evidence="2" id="KW-1185">Reference proteome</keyword>
<evidence type="ECO:0000313" key="2">
    <source>
        <dbReference type="Proteomes" id="UP001156664"/>
    </source>
</evidence>
<protein>
    <recommendedName>
        <fullName evidence="3">Secreted protein</fullName>
    </recommendedName>
</protein>
<gene>
    <name evidence="1" type="ORF">GCM10007875_28200</name>
</gene>
<dbReference type="Proteomes" id="UP001156664">
    <property type="component" value="Unassembled WGS sequence"/>
</dbReference>
<sequence length="85" mass="9445">MVEIPVSMFPAVRLCRWVCHAARFGVARLLGIRSFGIGPTCDMFEWLAKPRVVARASKARVLISVYSGKPSASDMHTCDSRLSNY</sequence>
<proteinExistence type="predicted"/>
<organism evidence="1 2">
    <name type="scientific">Limnobacter litoralis</name>
    <dbReference type="NCBI Taxonomy" id="481366"/>
    <lineage>
        <taxon>Bacteria</taxon>
        <taxon>Pseudomonadati</taxon>
        <taxon>Pseudomonadota</taxon>
        <taxon>Betaproteobacteria</taxon>
        <taxon>Burkholderiales</taxon>
        <taxon>Burkholderiaceae</taxon>
        <taxon>Limnobacter</taxon>
    </lineage>
</organism>
<evidence type="ECO:0008006" key="3">
    <source>
        <dbReference type="Google" id="ProtNLM"/>
    </source>
</evidence>
<dbReference type="EMBL" id="BSOJ01000038">
    <property type="protein sequence ID" value="GLR27728.1"/>
    <property type="molecule type" value="Genomic_DNA"/>
</dbReference>